<keyword evidence="1" id="KW-1133">Transmembrane helix</keyword>
<evidence type="ECO:0000256" key="1">
    <source>
        <dbReference type="SAM" id="Phobius"/>
    </source>
</evidence>
<name>A0A1C6T4S4_9ACTN</name>
<accession>A0A1C6T4S4</accession>
<feature type="transmembrane region" description="Helical" evidence="1">
    <location>
        <begin position="237"/>
        <end position="257"/>
    </location>
</feature>
<dbReference type="STRING" id="145854.GA0074692_4377"/>
<dbReference type="Proteomes" id="UP000198959">
    <property type="component" value="Unassembled WGS sequence"/>
</dbReference>
<dbReference type="EMBL" id="FMHW01000002">
    <property type="protein sequence ID" value="SCL36533.1"/>
    <property type="molecule type" value="Genomic_DNA"/>
</dbReference>
<reference evidence="3" key="1">
    <citation type="submission" date="2016-06" db="EMBL/GenBank/DDBJ databases">
        <authorList>
            <person name="Varghese N."/>
            <person name="Submissions Spin"/>
        </authorList>
    </citation>
    <scope>NUCLEOTIDE SEQUENCE [LARGE SCALE GENOMIC DNA]</scope>
    <source>
        <strain evidence="3">DSM 43817</strain>
    </source>
</reference>
<sequence>MTLRGRLTAAFLTVVLGPVLLGAFFVGTTLATVDQRRSAERLGLAVGAVRTSVTALCQQLRAAADAVALSGADPVGRAGAANQVVGRGLAAAVLVTDVTGRVVHTTPGAPDRPWLDCARTTPADGPVRALSAEVELRDRAGGMLGRVAVAQLVDPGFVARLAAVTGVEITLLTGDAGIAQTTEATGVRDEVLAAAAPAGDDRVTGTGDGRYVRRAGPAPGQPLPLLLSVPSDQSPGLHAALVATVLLAGLLAVLAAARLARVTTRPLAELAYAVDRVARGT</sequence>
<gene>
    <name evidence="2" type="ORF">GA0074692_4377</name>
</gene>
<keyword evidence="3" id="KW-1185">Reference proteome</keyword>
<keyword evidence="1" id="KW-0812">Transmembrane</keyword>
<organism evidence="2 3">
    <name type="scientific">Micromonospora pallida</name>
    <dbReference type="NCBI Taxonomy" id="145854"/>
    <lineage>
        <taxon>Bacteria</taxon>
        <taxon>Bacillati</taxon>
        <taxon>Actinomycetota</taxon>
        <taxon>Actinomycetes</taxon>
        <taxon>Micromonosporales</taxon>
        <taxon>Micromonosporaceae</taxon>
        <taxon>Micromonospora</taxon>
    </lineage>
</organism>
<evidence type="ECO:0000313" key="2">
    <source>
        <dbReference type="EMBL" id="SCL36533.1"/>
    </source>
</evidence>
<proteinExistence type="predicted"/>
<dbReference type="OrthoDB" id="23692at2"/>
<evidence type="ECO:0000313" key="3">
    <source>
        <dbReference type="Proteomes" id="UP000198959"/>
    </source>
</evidence>
<dbReference type="AlphaFoldDB" id="A0A1C6T4S4"/>
<protein>
    <submittedName>
        <fullName evidence="2">Uncharacterized protein</fullName>
    </submittedName>
</protein>
<keyword evidence="1" id="KW-0472">Membrane</keyword>